<proteinExistence type="predicted"/>
<dbReference type="EMBL" id="CP158165">
    <property type="protein sequence ID" value="XBV28014.1"/>
    <property type="molecule type" value="Genomic_DNA"/>
</dbReference>
<protein>
    <submittedName>
        <fullName evidence="2">Uncharacterized protein</fullName>
    </submittedName>
</protein>
<name>A0AAU7TMV9_9ACTN</name>
<feature type="compositionally biased region" description="Basic and acidic residues" evidence="1">
    <location>
        <begin position="124"/>
        <end position="133"/>
    </location>
</feature>
<evidence type="ECO:0000313" key="2">
    <source>
        <dbReference type="EMBL" id="XBV28014.1"/>
    </source>
</evidence>
<evidence type="ECO:0000256" key="1">
    <source>
        <dbReference type="SAM" id="MobiDB-lite"/>
    </source>
</evidence>
<accession>A0AAU7TMV9</accession>
<dbReference type="RefSeq" id="WP_350280788.1">
    <property type="nucleotide sequence ID" value="NZ_CP158165.1"/>
</dbReference>
<gene>
    <name evidence="2" type="ORF">ABN611_16635</name>
</gene>
<sequence>MIDISDSIAKKTVKFGRPIKGSELIEAVRRACGDERSFVQEHRYDDGHLYAVGRSSGYEYENVLVTPTKNDAYLKPDEQYESAVVVSHDLGGGQRFGSRAADGAEIDAVLEFADQLEQQVTSGRQEDLGRGRDPYAPAAGAVSRRADGAAPQGVDAAAASPWRDGTGRGGYNNLAR</sequence>
<organism evidence="2">
    <name type="scientific">Kribbella sp. HUAS MG21</name>
    <dbReference type="NCBI Taxonomy" id="3160966"/>
    <lineage>
        <taxon>Bacteria</taxon>
        <taxon>Bacillati</taxon>
        <taxon>Actinomycetota</taxon>
        <taxon>Actinomycetes</taxon>
        <taxon>Propionibacteriales</taxon>
        <taxon>Kribbellaceae</taxon>
        <taxon>Kribbella</taxon>
    </lineage>
</organism>
<dbReference type="AlphaFoldDB" id="A0AAU7TMV9"/>
<reference evidence="2" key="1">
    <citation type="submission" date="2024-06" db="EMBL/GenBank/DDBJ databases">
        <title>Kribbella sp. strain HUAS MG21 genome sequences.</title>
        <authorList>
            <person name="Mo P."/>
        </authorList>
    </citation>
    <scope>NUCLEOTIDE SEQUENCE</scope>
    <source>
        <strain evidence="2">HUAS MG21</strain>
    </source>
</reference>
<feature type="region of interest" description="Disordered" evidence="1">
    <location>
        <begin position="121"/>
        <end position="176"/>
    </location>
</feature>
<feature type="compositionally biased region" description="Low complexity" evidence="1">
    <location>
        <begin position="148"/>
        <end position="159"/>
    </location>
</feature>